<dbReference type="Proteomes" id="UP000523161">
    <property type="component" value="Unassembled WGS sequence"/>
</dbReference>
<sequence length="470" mass="53328">MVNIVMWKISWLVSSLLFSNAAFAAPQPVIWHEGTKDIRGATQRYSYHEAFIEWQTPMGDWYDKAGNYRGDLPFSMLNTDQASDDWLRWDLTAMLQQLPPQQELALLLRSQPDSDGYVLFASKEKNFRLAPSLVLEYQNGDRSRLSATMDSYLDTSTHRSLGQRKTLKISEQNPVLLRFDLSNTASRPLKSAILELHRERQSGSPHIGVYQLQQPALISPAYPAQLATQAVFTEDFSQPRWAAQWQDISPGSQMTRVAAPAREPGLYALKVSFTTQRNVALNISLYTKQLLGAEPDSLFFEYDLYLDRNWLKGEGGGKFPGFAGTYGRAGWGGRKADGTNGWSARGQFLSAIESDDDLKGLTPLGSYLYLAGSTQSHGEVHPWRQRISKLQRERWYKISQQLTLNTPGKTDGELIVWIDGQLVMHRTDLNFRSIAALKIERLWFNFYHGGADKPRHDMDLYISNVRVARP</sequence>
<evidence type="ECO:0000313" key="4">
    <source>
        <dbReference type="Proteomes" id="UP000523161"/>
    </source>
</evidence>
<feature type="chain" id="PRO_5031030002" description="Polysaccharide lyase 14 domain-containing protein" evidence="1">
    <location>
        <begin position="25"/>
        <end position="470"/>
    </location>
</feature>
<comment type="caution">
    <text evidence="3">The sequence shown here is derived from an EMBL/GenBank/DDBJ whole genome shotgun (WGS) entry which is preliminary data.</text>
</comment>
<dbReference type="RefSeq" id="WP_173500260.1">
    <property type="nucleotide sequence ID" value="NZ_JABSOD010000004.1"/>
</dbReference>
<dbReference type="Pfam" id="PF21294">
    <property type="entry name" value="Polysacc_lyase_14"/>
    <property type="match status" value="1"/>
</dbReference>
<gene>
    <name evidence="3" type="ORF">HRH59_05455</name>
</gene>
<protein>
    <recommendedName>
        <fullName evidence="2">Polysaccharide lyase 14 domain-containing protein</fullName>
    </recommendedName>
</protein>
<dbReference type="AlphaFoldDB" id="A0A7Y5EH29"/>
<feature type="domain" description="Polysaccharide lyase 14" evidence="2">
    <location>
        <begin position="390"/>
        <end position="453"/>
    </location>
</feature>
<evidence type="ECO:0000256" key="1">
    <source>
        <dbReference type="SAM" id="SignalP"/>
    </source>
</evidence>
<keyword evidence="1" id="KW-0732">Signal</keyword>
<reference evidence="3 4" key="1">
    <citation type="submission" date="2020-06" db="EMBL/GenBank/DDBJ databases">
        <title>Rheinheimera sp. nov., a marine bacterium isolated from coastal.</title>
        <authorList>
            <person name="Yu Q."/>
            <person name="Qi Y."/>
            <person name="Pu J."/>
        </authorList>
    </citation>
    <scope>NUCLEOTIDE SEQUENCE [LARGE SCALE GENOMIC DNA]</scope>
    <source>
        <strain evidence="3 4">YQF-2</strain>
    </source>
</reference>
<dbReference type="PANTHER" id="PTHR40124:SF1">
    <property type="entry name" value="DISAGGREGATASE RELATED REPEAT PROTEIN"/>
    <property type="match status" value="1"/>
</dbReference>
<proteinExistence type="predicted"/>
<dbReference type="InterPro" id="IPR048958">
    <property type="entry name" value="Polysacc_lyase_14"/>
</dbReference>
<evidence type="ECO:0000259" key="2">
    <source>
        <dbReference type="Pfam" id="PF21294"/>
    </source>
</evidence>
<accession>A0A7Y5EH29</accession>
<evidence type="ECO:0000313" key="3">
    <source>
        <dbReference type="EMBL" id="NRQ42015.1"/>
    </source>
</evidence>
<organism evidence="3 4">
    <name type="scientific">Rheinheimera lutimaris</name>
    <dbReference type="NCBI Taxonomy" id="2740584"/>
    <lineage>
        <taxon>Bacteria</taxon>
        <taxon>Pseudomonadati</taxon>
        <taxon>Pseudomonadota</taxon>
        <taxon>Gammaproteobacteria</taxon>
        <taxon>Chromatiales</taxon>
        <taxon>Chromatiaceae</taxon>
        <taxon>Rheinheimera</taxon>
    </lineage>
</organism>
<name>A0A7Y5EH29_9GAMM</name>
<feature type="signal peptide" evidence="1">
    <location>
        <begin position="1"/>
        <end position="24"/>
    </location>
</feature>
<dbReference type="EMBL" id="JABSOD010000004">
    <property type="protein sequence ID" value="NRQ42015.1"/>
    <property type="molecule type" value="Genomic_DNA"/>
</dbReference>
<keyword evidence="4" id="KW-1185">Reference proteome</keyword>
<dbReference type="PANTHER" id="PTHR40124">
    <property type="match status" value="1"/>
</dbReference>
<dbReference type="Gene3D" id="2.60.120.200">
    <property type="match status" value="1"/>
</dbReference>